<gene>
    <name evidence="2" type="ORF">SNE35_29705</name>
</gene>
<dbReference type="SUPFAM" id="SSF47616">
    <property type="entry name" value="GST C-terminal domain-like"/>
    <property type="match status" value="1"/>
</dbReference>
<dbReference type="EMBL" id="JAXCLA010000011">
    <property type="protein sequence ID" value="MDY0748711.1"/>
    <property type="molecule type" value="Genomic_DNA"/>
</dbReference>
<comment type="caution">
    <text evidence="2">The sequence shown here is derived from an EMBL/GenBank/DDBJ whole genome shotgun (WGS) entry which is preliminary data.</text>
</comment>
<dbReference type="Gene3D" id="1.20.1050.10">
    <property type="match status" value="1"/>
</dbReference>
<evidence type="ECO:0000259" key="1">
    <source>
        <dbReference type="PROSITE" id="PS50405"/>
    </source>
</evidence>
<accession>A0ABU5DSH5</accession>
<evidence type="ECO:0000313" key="2">
    <source>
        <dbReference type="EMBL" id="MDY0748711.1"/>
    </source>
</evidence>
<dbReference type="PROSITE" id="PS50405">
    <property type="entry name" value="GST_CTER"/>
    <property type="match status" value="1"/>
</dbReference>
<evidence type="ECO:0000313" key="3">
    <source>
        <dbReference type="Proteomes" id="UP001285263"/>
    </source>
</evidence>
<dbReference type="Pfam" id="PF00043">
    <property type="entry name" value="GST_C"/>
    <property type="match status" value="1"/>
</dbReference>
<proteinExistence type="predicted"/>
<dbReference type="InterPro" id="IPR010987">
    <property type="entry name" value="Glutathione-S-Trfase_C-like"/>
</dbReference>
<sequence>MLAALAFAERFVAGSRYMAGDVFPMADIAAVTITLSAAGSLDWGTLPNLKRWFDEVVDRPYVRAGLAAFNQPGR</sequence>
<dbReference type="InterPro" id="IPR004046">
    <property type="entry name" value="GST_C"/>
</dbReference>
<dbReference type="RefSeq" id="WP_320426678.1">
    <property type="nucleotide sequence ID" value="NZ_JAXCLA010000011.1"/>
</dbReference>
<name>A0ABU5DSH5_9BURK</name>
<feature type="domain" description="GST C-terminal" evidence="1">
    <location>
        <begin position="1"/>
        <end position="74"/>
    </location>
</feature>
<reference evidence="2 3" key="1">
    <citation type="submission" date="2023-11" db="EMBL/GenBank/DDBJ databases">
        <title>Paucibacter sp. nov., isolated from fresh soil in Korea.</title>
        <authorList>
            <person name="Le N.T.T."/>
        </authorList>
    </citation>
    <scope>NUCLEOTIDE SEQUENCE [LARGE SCALE GENOMIC DNA]</scope>
    <source>
        <strain evidence="2 3">R3-3</strain>
    </source>
</reference>
<organism evidence="2 3">
    <name type="scientific">Roseateles agri</name>
    <dbReference type="NCBI Taxonomy" id="3098619"/>
    <lineage>
        <taxon>Bacteria</taxon>
        <taxon>Pseudomonadati</taxon>
        <taxon>Pseudomonadota</taxon>
        <taxon>Betaproteobacteria</taxon>
        <taxon>Burkholderiales</taxon>
        <taxon>Sphaerotilaceae</taxon>
        <taxon>Roseateles</taxon>
    </lineage>
</organism>
<protein>
    <submittedName>
        <fullName evidence="2">Glutathione binding-like protein</fullName>
    </submittedName>
</protein>
<dbReference type="Proteomes" id="UP001285263">
    <property type="component" value="Unassembled WGS sequence"/>
</dbReference>
<dbReference type="InterPro" id="IPR036282">
    <property type="entry name" value="Glutathione-S-Trfase_C_sf"/>
</dbReference>
<keyword evidence="3" id="KW-1185">Reference proteome</keyword>